<dbReference type="Pfam" id="PF00563">
    <property type="entry name" value="EAL"/>
    <property type="match status" value="1"/>
</dbReference>
<dbReference type="InterPro" id="IPR001633">
    <property type="entry name" value="EAL_dom"/>
</dbReference>
<dbReference type="PROSITE" id="PS50883">
    <property type="entry name" value="EAL"/>
    <property type="match status" value="1"/>
</dbReference>
<dbReference type="CDD" id="cd01948">
    <property type="entry name" value="EAL"/>
    <property type="match status" value="1"/>
</dbReference>
<dbReference type="PANTHER" id="PTHR33121:SF70">
    <property type="entry name" value="SIGNALING PROTEIN YKOW"/>
    <property type="match status" value="1"/>
</dbReference>
<reference evidence="2 3" key="1">
    <citation type="submission" date="2016-03" db="EMBL/GenBank/DDBJ databases">
        <title>Chemosynthetic sulphur-oxidizing symbionts of marine invertebrate animals are capable of nitrogen fixation.</title>
        <authorList>
            <person name="Petersen J.M."/>
            <person name="Kemper A."/>
            <person name="Gruber-Vodicka H."/>
            <person name="Cardini U."/>
            <person name="Geest Mvander."/>
            <person name="Kleiner M."/>
            <person name="Bulgheresi S."/>
            <person name="Fussmann M."/>
            <person name="Herbold C."/>
            <person name="Seah B.K.B."/>
            <person name="Antony C.Paul."/>
            <person name="Liu D."/>
            <person name="Belitz A."/>
            <person name="Weber M."/>
        </authorList>
    </citation>
    <scope>NUCLEOTIDE SEQUENCE [LARGE SCALE GENOMIC DNA]</scope>
    <source>
        <strain evidence="2">G_D</strain>
    </source>
</reference>
<gene>
    <name evidence="2" type="ORF">A3196_12955</name>
</gene>
<dbReference type="PANTHER" id="PTHR33121">
    <property type="entry name" value="CYCLIC DI-GMP PHOSPHODIESTERASE PDEF"/>
    <property type="match status" value="1"/>
</dbReference>
<dbReference type="GO" id="GO:0071111">
    <property type="term" value="F:cyclic-guanylate-specific phosphodiesterase activity"/>
    <property type="evidence" value="ECO:0007669"/>
    <property type="project" value="InterPro"/>
</dbReference>
<organism evidence="2 3">
    <name type="scientific">Candidatus Thiodiazotropha endoloripes</name>
    <dbReference type="NCBI Taxonomy" id="1818881"/>
    <lineage>
        <taxon>Bacteria</taxon>
        <taxon>Pseudomonadati</taxon>
        <taxon>Pseudomonadota</taxon>
        <taxon>Gammaproteobacteria</taxon>
        <taxon>Chromatiales</taxon>
        <taxon>Sedimenticolaceae</taxon>
        <taxon>Candidatus Thiodiazotropha</taxon>
    </lineage>
</organism>
<evidence type="ECO:0000259" key="1">
    <source>
        <dbReference type="PROSITE" id="PS50883"/>
    </source>
</evidence>
<dbReference type="SMART" id="SM00052">
    <property type="entry name" value="EAL"/>
    <property type="match status" value="1"/>
</dbReference>
<dbReference type="STRING" id="1818881.A3196_12955"/>
<comment type="caution">
    <text evidence="2">The sequence shown here is derived from an EMBL/GenBank/DDBJ whole genome shotgun (WGS) entry which is preliminary data.</text>
</comment>
<dbReference type="RefSeq" id="WP_069024564.1">
    <property type="nucleotide sequence ID" value="NZ_LVJZ01000003.1"/>
</dbReference>
<dbReference type="EMBL" id="LVJZ01000003">
    <property type="protein sequence ID" value="ODB97587.1"/>
    <property type="molecule type" value="Genomic_DNA"/>
</dbReference>
<dbReference type="Gene3D" id="3.20.20.450">
    <property type="entry name" value="EAL domain"/>
    <property type="match status" value="1"/>
</dbReference>
<dbReference type="Proteomes" id="UP000094849">
    <property type="component" value="Unassembled WGS sequence"/>
</dbReference>
<dbReference type="SUPFAM" id="SSF141868">
    <property type="entry name" value="EAL domain-like"/>
    <property type="match status" value="1"/>
</dbReference>
<dbReference type="AlphaFoldDB" id="A0A1E2US45"/>
<evidence type="ECO:0000313" key="3">
    <source>
        <dbReference type="Proteomes" id="UP000094849"/>
    </source>
</evidence>
<accession>A0A1E2US45</accession>
<dbReference type="InterPro" id="IPR035919">
    <property type="entry name" value="EAL_sf"/>
</dbReference>
<evidence type="ECO:0000313" key="2">
    <source>
        <dbReference type="EMBL" id="ODB97587.1"/>
    </source>
</evidence>
<feature type="domain" description="EAL" evidence="1">
    <location>
        <begin position="415"/>
        <end position="668"/>
    </location>
</feature>
<proteinExistence type="predicted"/>
<keyword evidence="3" id="KW-1185">Reference proteome</keyword>
<protein>
    <recommendedName>
        <fullName evidence="1">EAL domain-containing protein</fullName>
    </recommendedName>
</protein>
<dbReference type="Gene3D" id="1.20.120.30">
    <property type="entry name" value="Aspartate receptor, ligand-binding domain"/>
    <property type="match status" value="1"/>
</dbReference>
<sequence length="677" mass="78243">MNNSTMTIGILKSISFKLTTKLASHPLFNQYFQNINDFISITGFESNELFNLLEQPEQKIFDHFVVVGDSLYEKYQPPFVDVVKIVDFAASEINKAVRKQKLKATADMVNKQAEVIKNAIAKAYFYRSLDNVRLLASQSPENPNSPLTLHLHWLEEIVAYLTKKTKVLPETNHLECHFAEWLKKMEFELLLQSTGEDKDAQHARIYLSHRKIHQEFTYILTFVHNSDYELAFSHWSLLYQAVLELRQNIQNLQLLYKNHEERYFFEYVDEKSDIDEQLYYFLSIRLAKWALSGKNTENIDQLNLKILECLSDAKLDGVLFTSDNEIRVLLQNPDNSEDIDIPHFLEEKLHAFLFKLAKESGMKSRAIAINLNALNNYPKQKISMLRQLSFYKTKHNFELITQQKVELLYQSAIEAESVAAFASKALDDRTLEVFFQPIIGVQKNDMVSLEALVRAPTNEGYLAAEAFLQYLVNEDKMMALDHFVIQRISQYTNQLEGIVDSVSINIYPTSFQHEEIINALISLSEELQRHTVSLVVEITEQLFMGDTSPVEYLAREHNIAFSLDDFGSGYSNLFQLIGLAEREVVKVLKIDGSLVRQIDKDDKVFEVIETITKIANTLSITPIVMEYVESEHILNKLQCLDAKMYFQGYFFDRPLPLDQLIKKYGSANRRDASLVEH</sequence>
<dbReference type="InterPro" id="IPR050706">
    <property type="entry name" value="Cyclic-di-GMP_PDE-like"/>
</dbReference>
<name>A0A1E2US45_9GAMM</name>